<protein>
    <submittedName>
        <fullName evidence="3">Uncharacterized protein</fullName>
    </submittedName>
</protein>
<feature type="compositionally biased region" description="Polar residues" evidence="1">
    <location>
        <begin position="63"/>
        <end position="82"/>
    </location>
</feature>
<accession>A0A9X2YQE9</accession>
<dbReference type="RefSeq" id="WP_264013658.1">
    <property type="nucleotide sequence ID" value="NZ_JACKSJ010000132.1"/>
</dbReference>
<evidence type="ECO:0000313" key="4">
    <source>
        <dbReference type="Proteomes" id="UP001140293"/>
    </source>
</evidence>
<dbReference type="Proteomes" id="UP001140293">
    <property type="component" value="Unassembled WGS sequence"/>
</dbReference>
<keyword evidence="2" id="KW-0472">Membrane</keyword>
<keyword evidence="2" id="KW-0812">Transmembrane</keyword>
<reference evidence="3" key="2">
    <citation type="journal article" date="2022" name="BMC Genomics">
        <title>Comparative genome analysis of mycobacteria focusing on tRNA and non-coding RNA.</title>
        <authorList>
            <person name="Behra P.R.K."/>
            <person name="Pettersson B.M.F."/>
            <person name="Ramesh M."/>
            <person name="Das S."/>
            <person name="Dasgupta S."/>
            <person name="Kirsebom L.A."/>
        </authorList>
    </citation>
    <scope>NUCLEOTIDE SEQUENCE</scope>
    <source>
        <strain evidence="3">DSM 44615</strain>
    </source>
</reference>
<gene>
    <name evidence="3" type="ORF">H7I41_16270</name>
</gene>
<evidence type="ECO:0000256" key="1">
    <source>
        <dbReference type="SAM" id="MobiDB-lite"/>
    </source>
</evidence>
<proteinExistence type="predicted"/>
<dbReference type="EMBL" id="JACKSJ010000132">
    <property type="protein sequence ID" value="MCV7171471.1"/>
    <property type="molecule type" value="Genomic_DNA"/>
</dbReference>
<keyword evidence="2" id="KW-1133">Transmembrane helix</keyword>
<sequence>MSTLSRLRDVQRRILKAQRRIWLLQASLWVTLVLTGVSAVVGAAWWLSQRRTDTSEAGAASRDTVNPSTNGQLTHTGSRGDA</sequence>
<evidence type="ECO:0000256" key="2">
    <source>
        <dbReference type="SAM" id="Phobius"/>
    </source>
</evidence>
<reference evidence="3" key="1">
    <citation type="submission" date="2020-07" db="EMBL/GenBank/DDBJ databases">
        <authorList>
            <person name="Pettersson B.M.F."/>
            <person name="Behra P.R.K."/>
            <person name="Ramesh M."/>
            <person name="Das S."/>
            <person name="Dasgupta S."/>
            <person name="Kirsebom L.A."/>
        </authorList>
    </citation>
    <scope>NUCLEOTIDE SEQUENCE</scope>
    <source>
        <strain evidence="3">DSM 44615</strain>
    </source>
</reference>
<comment type="caution">
    <text evidence="3">The sequence shown here is derived from an EMBL/GenBank/DDBJ whole genome shotgun (WGS) entry which is preliminary data.</text>
</comment>
<dbReference type="AlphaFoldDB" id="A0A9X2YQE9"/>
<feature type="region of interest" description="Disordered" evidence="1">
    <location>
        <begin position="51"/>
        <end position="82"/>
    </location>
</feature>
<evidence type="ECO:0000313" key="3">
    <source>
        <dbReference type="EMBL" id="MCV7171471.1"/>
    </source>
</evidence>
<feature type="transmembrane region" description="Helical" evidence="2">
    <location>
        <begin position="21"/>
        <end position="47"/>
    </location>
</feature>
<keyword evidence="4" id="KW-1185">Reference proteome</keyword>
<organism evidence="3 4">
    <name type="scientific">[Mycobacterium] manitobense</name>
    <dbReference type="NCBI Taxonomy" id="190147"/>
    <lineage>
        <taxon>Bacteria</taxon>
        <taxon>Bacillati</taxon>
        <taxon>Actinomycetota</taxon>
        <taxon>Actinomycetes</taxon>
        <taxon>Mycobacteriales</taxon>
        <taxon>Mycobacteriaceae</taxon>
        <taxon>Mycolicibacterium</taxon>
    </lineage>
</organism>
<name>A0A9X2YQE9_9MYCO</name>